<dbReference type="Proteomes" id="UP000282674">
    <property type="component" value="Unassembled WGS sequence"/>
</dbReference>
<comment type="caution">
    <text evidence="2">The sequence shown here is derived from an EMBL/GenBank/DDBJ whole genome shotgun (WGS) entry which is preliminary data.</text>
</comment>
<dbReference type="EMBL" id="RFFG01000005">
    <property type="protein sequence ID" value="RMI47156.1"/>
    <property type="molecule type" value="Genomic_DNA"/>
</dbReference>
<dbReference type="PROSITE" id="PS50995">
    <property type="entry name" value="HTH_MARR_2"/>
    <property type="match status" value="1"/>
</dbReference>
<dbReference type="InterPro" id="IPR000835">
    <property type="entry name" value="HTH_MarR-typ"/>
</dbReference>
<reference evidence="2 3" key="1">
    <citation type="submission" date="2018-10" db="EMBL/GenBank/DDBJ databases">
        <title>Isolation from soil.</title>
        <authorList>
            <person name="Hu J."/>
        </authorList>
    </citation>
    <scope>NUCLEOTIDE SEQUENCE [LARGE SCALE GENOMIC DNA]</scope>
    <source>
        <strain evidence="2 3">NEAU-Ht49</strain>
    </source>
</reference>
<proteinExistence type="predicted"/>
<evidence type="ECO:0000313" key="2">
    <source>
        <dbReference type="EMBL" id="RMI47156.1"/>
    </source>
</evidence>
<name>A0A3M2MCH8_9ACTN</name>
<organism evidence="2 3">
    <name type="scientific">Actinomadura harenae</name>
    <dbReference type="NCBI Taxonomy" id="2483351"/>
    <lineage>
        <taxon>Bacteria</taxon>
        <taxon>Bacillati</taxon>
        <taxon>Actinomycetota</taxon>
        <taxon>Actinomycetes</taxon>
        <taxon>Streptosporangiales</taxon>
        <taxon>Thermomonosporaceae</taxon>
        <taxon>Actinomadura</taxon>
    </lineage>
</organism>
<accession>A0A3M2MCH8</accession>
<evidence type="ECO:0000259" key="1">
    <source>
        <dbReference type="PROSITE" id="PS50995"/>
    </source>
</evidence>
<dbReference type="RefSeq" id="WP_122193017.1">
    <property type="nucleotide sequence ID" value="NZ_JBHSKC010000003.1"/>
</dbReference>
<dbReference type="InterPro" id="IPR036388">
    <property type="entry name" value="WH-like_DNA-bd_sf"/>
</dbReference>
<gene>
    <name evidence="2" type="ORF">EBO15_04555</name>
</gene>
<dbReference type="GO" id="GO:0006950">
    <property type="term" value="P:response to stress"/>
    <property type="evidence" value="ECO:0007669"/>
    <property type="project" value="TreeGrafter"/>
</dbReference>
<dbReference type="InterPro" id="IPR036390">
    <property type="entry name" value="WH_DNA-bd_sf"/>
</dbReference>
<dbReference type="SUPFAM" id="SSF46785">
    <property type="entry name" value="Winged helix' DNA-binding domain"/>
    <property type="match status" value="1"/>
</dbReference>
<dbReference type="PANTHER" id="PTHR33164">
    <property type="entry name" value="TRANSCRIPTIONAL REGULATOR, MARR FAMILY"/>
    <property type="match status" value="1"/>
</dbReference>
<protein>
    <submittedName>
        <fullName evidence="2">MarR family transcriptional regulator</fullName>
    </submittedName>
</protein>
<dbReference type="PANTHER" id="PTHR33164:SF95">
    <property type="entry name" value="TRANSCRIPTIONAL REGULATOR"/>
    <property type="match status" value="1"/>
</dbReference>
<keyword evidence="3" id="KW-1185">Reference proteome</keyword>
<dbReference type="AlphaFoldDB" id="A0A3M2MCH8"/>
<evidence type="ECO:0000313" key="3">
    <source>
        <dbReference type="Proteomes" id="UP000282674"/>
    </source>
</evidence>
<feature type="domain" description="HTH marR-type" evidence="1">
    <location>
        <begin position="1"/>
        <end position="73"/>
    </location>
</feature>
<sequence>MVGPVDRLERRGLVERRRGEQDRRKNVVALTGDGADLLRRAEGARRRMERDFLAPLGDAEGERFVASLRLLLDVGDSR</sequence>
<dbReference type="InterPro" id="IPR039422">
    <property type="entry name" value="MarR/SlyA-like"/>
</dbReference>
<dbReference type="GO" id="GO:0003700">
    <property type="term" value="F:DNA-binding transcription factor activity"/>
    <property type="evidence" value="ECO:0007669"/>
    <property type="project" value="InterPro"/>
</dbReference>
<dbReference type="Gene3D" id="1.10.10.10">
    <property type="entry name" value="Winged helix-like DNA-binding domain superfamily/Winged helix DNA-binding domain"/>
    <property type="match status" value="1"/>
</dbReference>